<dbReference type="Pfam" id="PF00621">
    <property type="entry name" value="RhoGEF"/>
    <property type="match status" value="1"/>
</dbReference>
<protein>
    <submittedName>
        <fullName evidence="3">Protein ECT2</fullName>
    </submittedName>
</protein>
<dbReference type="InterPro" id="IPR000219">
    <property type="entry name" value="DH_dom"/>
</dbReference>
<sequence>MAEVGQELHLTVKPSTPTSGKRKSSSRLSLFHSTARKSRASAGDLNLPTPNGALTSLTDGSSSDLHDTPMRAKLEKRQHRIFEFFVTERNYVEILRYLCLSAYPQVIDENQPGGPVLPRQEADFVFGKLGAIYELHDRLQPQFNELENNWSLSESCLGSVLQLSLLTEMDRAYGNYMQFYSPPHLHHLGEQFPRFHAFMRQVEKRKESGRQSLTALLVRPVQRLPSISLLMDGIAKFTPQSHPDYNAVKEFAKGINELLAKINDRLRKNEERLSLLSLYHEISGAPPEMLSSSRSLVAKLNVFELGVSASGNTTCEPVTLFLLSDSLEVARPRKRFTGEPLAHAIRAALAAVQGEGSEHNFDGNHDQTSINNGDFSSNPSTNTALSGVSVSRTGSGASGTSEGSEHNFDGNHDQTSINNGDFSSNPSTNTALSGVSVSRTGSGASGTSVVNLGLMEGKQRCCYKHLQLLKLQEIKQVVNFDTASPDRAAFGLVVRSSSEVDDRVHAYCLAASFAASAAVVSGKCPEPVESAVAAATASGQISNAVSIDTSPSNITTNSNNSHVAMLQACVGEAKRVFLHRLCHHICLVSCIAKNPEEILVDVEPEELLGFDLEQVFNATALALSSKRITRQLTRNISIKTPRRLPASAKRQFGAQPPQPPSTPTSHRLQVPIEMDESQSTDMYLIPSPRRSMLGSFLGSSCTSLSNFLNTALRTNNNLNNINHGNSALNRAMLPPSRLAMTPKPIRRLLPRSSRQNSFDDLDLNDDDDVPFSQLGSSLLSLTSLDSLSTLDNPVNRVDVISNRNTPNLKCRAGSAVWESASHLGFSTSDDVRHSFRSPSGSFLGGFDEGCSRKHDDVRHSFRSPSGSFLGGFDEGCSRKHGKKQKKPKLRAVSQMFQRSSIMVKAKESRKIGSEKIDAELNSQNSLPSSRRDSLFRGLFFRKN</sequence>
<feature type="compositionally biased region" description="Polar residues" evidence="1">
    <location>
        <begin position="413"/>
        <end position="445"/>
    </location>
</feature>
<accession>A0A430QG91</accession>
<dbReference type="GO" id="GO:2000431">
    <property type="term" value="P:regulation of cytokinesis, actomyosin contractile ring assembly"/>
    <property type="evidence" value="ECO:0007669"/>
    <property type="project" value="InterPro"/>
</dbReference>
<feature type="compositionally biased region" description="Polar residues" evidence="1">
    <location>
        <begin position="366"/>
        <end position="385"/>
    </location>
</feature>
<dbReference type="InterPro" id="IPR035899">
    <property type="entry name" value="DBL_dom_sf"/>
</dbReference>
<dbReference type="STRING" id="6184.A0A430QG91"/>
<feature type="compositionally biased region" description="Basic and acidic residues" evidence="1">
    <location>
        <begin position="356"/>
        <end position="365"/>
    </location>
</feature>
<feature type="compositionally biased region" description="Basic and acidic residues" evidence="1">
    <location>
        <begin position="403"/>
        <end position="412"/>
    </location>
</feature>
<reference evidence="3 4" key="1">
    <citation type="journal article" date="2019" name="PLoS Pathog.">
        <title>Genome sequence of the bovine parasite Schistosoma bovis Tanzania.</title>
        <authorList>
            <person name="Oey H."/>
            <person name="Zakrzewski M."/>
            <person name="Gobert G."/>
            <person name="Gravermann K."/>
            <person name="Stoye J."/>
            <person name="Jones M."/>
            <person name="Mcmanus D."/>
            <person name="Krause L."/>
        </authorList>
    </citation>
    <scope>NUCLEOTIDE SEQUENCE [LARGE SCALE GENOMIC DNA]</scope>
    <source>
        <strain evidence="3 4">TAN1997</strain>
    </source>
</reference>
<evidence type="ECO:0000313" key="3">
    <source>
        <dbReference type="EMBL" id="RTG86705.1"/>
    </source>
</evidence>
<feature type="domain" description="DH" evidence="2">
    <location>
        <begin position="76"/>
        <end position="265"/>
    </location>
</feature>
<dbReference type="Pfam" id="PF21242">
    <property type="entry name" value="ECT2_PH"/>
    <property type="match status" value="1"/>
</dbReference>
<dbReference type="GO" id="GO:0005096">
    <property type="term" value="F:GTPase activator activity"/>
    <property type="evidence" value="ECO:0007669"/>
    <property type="project" value="InterPro"/>
</dbReference>
<evidence type="ECO:0000313" key="4">
    <source>
        <dbReference type="Proteomes" id="UP000290809"/>
    </source>
</evidence>
<feature type="region of interest" description="Disordered" evidence="1">
    <location>
        <begin position="639"/>
        <end position="668"/>
    </location>
</feature>
<name>A0A430QG91_SCHBO</name>
<feature type="compositionally biased region" description="Low complexity" evidence="1">
    <location>
        <begin position="54"/>
        <end position="63"/>
    </location>
</feature>
<dbReference type="CDD" id="cd00160">
    <property type="entry name" value="RhoGEF"/>
    <property type="match status" value="1"/>
</dbReference>
<gene>
    <name evidence="3" type="ORF">DC041_0006530</name>
</gene>
<evidence type="ECO:0000259" key="2">
    <source>
        <dbReference type="PROSITE" id="PS50010"/>
    </source>
</evidence>
<dbReference type="InterPro" id="IPR026817">
    <property type="entry name" value="Ect2"/>
</dbReference>
<dbReference type="AlphaFoldDB" id="A0A430QG91"/>
<feature type="compositionally biased region" description="Low complexity" evidence="1">
    <location>
        <begin position="386"/>
        <end position="402"/>
    </location>
</feature>
<dbReference type="GO" id="GO:0000281">
    <property type="term" value="P:mitotic cytokinesis"/>
    <property type="evidence" value="ECO:0007669"/>
    <property type="project" value="TreeGrafter"/>
</dbReference>
<dbReference type="GO" id="GO:0005938">
    <property type="term" value="C:cell cortex"/>
    <property type="evidence" value="ECO:0007669"/>
    <property type="project" value="TreeGrafter"/>
</dbReference>
<dbReference type="Gene3D" id="1.20.900.10">
    <property type="entry name" value="Dbl homology (DH) domain"/>
    <property type="match status" value="1"/>
</dbReference>
<dbReference type="SMART" id="SM00325">
    <property type="entry name" value="RhoGEF"/>
    <property type="match status" value="1"/>
</dbReference>
<keyword evidence="4" id="KW-1185">Reference proteome</keyword>
<dbReference type="PANTHER" id="PTHR16777">
    <property type="entry name" value="PROTEIN ECT2"/>
    <property type="match status" value="1"/>
</dbReference>
<dbReference type="SUPFAM" id="SSF48065">
    <property type="entry name" value="DBL homology domain (DH-domain)"/>
    <property type="match status" value="1"/>
</dbReference>
<feature type="region of interest" description="Disordered" evidence="1">
    <location>
        <begin position="1"/>
        <end position="67"/>
    </location>
</feature>
<dbReference type="PROSITE" id="PS50010">
    <property type="entry name" value="DH_2"/>
    <property type="match status" value="1"/>
</dbReference>
<dbReference type="GO" id="GO:0007399">
    <property type="term" value="P:nervous system development"/>
    <property type="evidence" value="ECO:0007669"/>
    <property type="project" value="TreeGrafter"/>
</dbReference>
<dbReference type="GO" id="GO:0005634">
    <property type="term" value="C:nucleus"/>
    <property type="evidence" value="ECO:0007669"/>
    <property type="project" value="InterPro"/>
</dbReference>
<dbReference type="PANTHER" id="PTHR16777:SF2">
    <property type="entry name" value="PROTEIN ECT2"/>
    <property type="match status" value="1"/>
</dbReference>
<evidence type="ECO:0000256" key="1">
    <source>
        <dbReference type="SAM" id="MobiDB-lite"/>
    </source>
</evidence>
<dbReference type="InterPro" id="IPR049395">
    <property type="entry name" value="ECT2_PH"/>
</dbReference>
<dbReference type="GO" id="GO:0005085">
    <property type="term" value="F:guanyl-nucleotide exchange factor activity"/>
    <property type="evidence" value="ECO:0007669"/>
    <property type="project" value="InterPro"/>
</dbReference>
<dbReference type="EMBL" id="QMKO01001770">
    <property type="protein sequence ID" value="RTG86705.1"/>
    <property type="molecule type" value="Genomic_DNA"/>
</dbReference>
<proteinExistence type="predicted"/>
<dbReference type="Proteomes" id="UP000290809">
    <property type="component" value="Unassembled WGS sequence"/>
</dbReference>
<comment type="caution">
    <text evidence="3">The sequence shown here is derived from an EMBL/GenBank/DDBJ whole genome shotgun (WGS) entry which is preliminary data.</text>
</comment>
<feature type="region of interest" description="Disordered" evidence="1">
    <location>
        <begin position="356"/>
        <end position="445"/>
    </location>
</feature>
<organism evidence="3 4">
    <name type="scientific">Schistosoma bovis</name>
    <name type="common">Blood fluke</name>
    <dbReference type="NCBI Taxonomy" id="6184"/>
    <lineage>
        <taxon>Eukaryota</taxon>
        <taxon>Metazoa</taxon>
        <taxon>Spiralia</taxon>
        <taxon>Lophotrochozoa</taxon>
        <taxon>Platyhelminthes</taxon>
        <taxon>Trematoda</taxon>
        <taxon>Digenea</taxon>
        <taxon>Strigeidida</taxon>
        <taxon>Schistosomatoidea</taxon>
        <taxon>Schistosomatidae</taxon>
        <taxon>Schistosoma</taxon>
    </lineage>
</organism>